<proteinExistence type="predicted"/>
<keyword evidence="3" id="KW-1185">Reference proteome</keyword>
<dbReference type="AlphaFoldDB" id="A0AAD9YY40"/>
<keyword evidence="1" id="KW-0040">ANK repeat</keyword>
<gene>
    <name evidence="2" type="ORF">OEA41_010578</name>
</gene>
<dbReference type="Gene3D" id="1.25.40.20">
    <property type="entry name" value="Ankyrin repeat-containing domain"/>
    <property type="match status" value="1"/>
</dbReference>
<organism evidence="2 3">
    <name type="scientific">Lepraria neglecta</name>
    <dbReference type="NCBI Taxonomy" id="209136"/>
    <lineage>
        <taxon>Eukaryota</taxon>
        <taxon>Fungi</taxon>
        <taxon>Dikarya</taxon>
        <taxon>Ascomycota</taxon>
        <taxon>Pezizomycotina</taxon>
        <taxon>Lecanoromycetes</taxon>
        <taxon>OSLEUM clade</taxon>
        <taxon>Lecanoromycetidae</taxon>
        <taxon>Lecanorales</taxon>
        <taxon>Lecanorineae</taxon>
        <taxon>Stereocaulaceae</taxon>
        <taxon>Lepraria</taxon>
    </lineage>
</organism>
<dbReference type="InterPro" id="IPR002110">
    <property type="entry name" value="Ankyrin_rpt"/>
</dbReference>
<evidence type="ECO:0000313" key="2">
    <source>
        <dbReference type="EMBL" id="KAK3167451.1"/>
    </source>
</evidence>
<dbReference type="Pfam" id="PF12796">
    <property type="entry name" value="Ank_2"/>
    <property type="match status" value="1"/>
</dbReference>
<name>A0AAD9YY40_9LECA</name>
<evidence type="ECO:0000256" key="1">
    <source>
        <dbReference type="PROSITE-ProRule" id="PRU00023"/>
    </source>
</evidence>
<sequence length="414" mass="45464">MDLPIFKDGLTTPIEDFLAQRWHATLMQAKREGLLELLDVLLTYKAILSDAIEERGLEEMLLAVPEDNLKVVNRLLGVHVNANAITQNHSLTDKCSSALAVAASEGHVEIVEALLAAGADVNLATGTPQRTVLYTAAESGNEHVIVALLAANADVNGVCEQTPVIAAANSHHGTAMFLLLLAGADINKPAYLDENGLTPWQATEKEGNEIVKSVFRRAKSQAYEHLFPAHDKGGSADEYFECHWSSGDLFKDGEFFGSLKTHAKGIGVRVPGWWLGWEIVVEDLLREEAAREEAVRKDIEEAVRRMAPEGLIAYMQAVKRARTYPWEHRKQDAKVKDALLASALLEASAEASSAERTSWFIWAHSSHSLYFDTQGRRNRLEWVWAQLAAGTYANPYLAQVGGYVTLIQVAKGGL</sequence>
<protein>
    <recommendedName>
        <fullName evidence="4">Ankyrin</fullName>
    </recommendedName>
</protein>
<dbReference type="SMART" id="SM00248">
    <property type="entry name" value="ANK"/>
    <property type="match status" value="3"/>
</dbReference>
<reference evidence="2" key="1">
    <citation type="submission" date="2022-11" db="EMBL/GenBank/DDBJ databases">
        <title>Chromosomal genome sequence assembly and mating type (MAT) locus characterization of the leprose asexual lichenized fungus Lepraria neglecta (Nyl.) Erichsen.</title>
        <authorList>
            <person name="Allen J.L."/>
            <person name="Pfeffer B."/>
        </authorList>
    </citation>
    <scope>NUCLEOTIDE SEQUENCE</scope>
    <source>
        <strain evidence="2">Allen 5258</strain>
    </source>
</reference>
<feature type="repeat" description="ANK" evidence="1">
    <location>
        <begin position="94"/>
        <end position="126"/>
    </location>
</feature>
<dbReference type="SUPFAM" id="SSF48403">
    <property type="entry name" value="Ankyrin repeat"/>
    <property type="match status" value="1"/>
</dbReference>
<comment type="caution">
    <text evidence="2">The sequence shown here is derived from an EMBL/GenBank/DDBJ whole genome shotgun (WGS) entry which is preliminary data.</text>
</comment>
<dbReference type="EMBL" id="JASNWA010000011">
    <property type="protein sequence ID" value="KAK3167451.1"/>
    <property type="molecule type" value="Genomic_DNA"/>
</dbReference>
<dbReference type="InterPro" id="IPR051616">
    <property type="entry name" value="Cul2-RING_E3_ligase_SR"/>
</dbReference>
<dbReference type="PANTHER" id="PTHR46224">
    <property type="entry name" value="ANKYRIN REPEAT FAMILY PROTEIN"/>
    <property type="match status" value="1"/>
</dbReference>
<accession>A0AAD9YY40</accession>
<evidence type="ECO:0000313" key="3">
    <source>
        <dbReference type="Proteomes" id="UP001276659"/>
    </source>
</evidence>
<evidence type="ECO:0008006" key="4">
    <source>
        <dbReference type="Google" id="ProtNLM"/>
    </source>
</evidence>
<dbReference type="PROSITE" id="PS50088">
    <property type="entry name" value="ANK_REPEAT"/>
    <property type="match status" value="1"/>
</dbReference>
<dbReference type="PROSITE" id="PS50297">
    <property type="entry name" value="ANK_REP_REGION"/>
    <property type="match status" value="1"/>
</dbReference>
<dbReference type="PANTHER" id="PTHR46224:SF6">
    <property type="entry name" value="ANKYRIN REPEAT FAMILY PROTEIN"/>
    <property type="match status" value="1"/>
</dbReference>
<dbReference type="InterPro" id="IPR036770">
    <property type="entry name" value="Ankyrin_rpt-contain_sf"/>
</dbReference>
<dbReference type="Proteomes" id="UP001276659">
    <property type="component" value="Unassembled WGS sequence"/>
</dbReference>